<reference evidence="2 3" key="1">
    <citation type="submission" date="2018-06" db="EMBL/GenBank/DDBJ databases">
        <title>Comparative genomics of downy mildews reveals potential adaptations to biotrophy.</title>
        <authorList>
            <person name="Fletcher K."/>
            <person name="Klosterman S.J."/>
            <person name="Derevnina L."/>
            <person name="Martin F."/>
            <person name="Koike S."/>
            <person name="Reyes Chin-Wo S."/>
            <person name="Mou B."/>
            <person name="Michelmore R."/>
        </authorList>
    </citation>
    <scope>NUCLEOTIDE SEQUENCE [LARGE SCALE GENOMIC DNA]</scope>
    <source>
        <strain evidence="2 3">R14</strain>
    </source>
</reference>
<dbReference type="EMBL" id="QLLG01000345">
    <property type="protein sequence ID" value="RMX64029.1"/>
    <property type="molecule type" value="Genomic_DNA"/>
</dbReference>
<comment type="caution">
    <text evidence="2">The sequence shown here is derived from an EMBL/GenBank/DDBJ whole genome shotgun (WGS) entry which is preliminary data.</text>
</comment>
<dbReference type="Proteomes" id="UP000282087">
    <property type="component" value="Unassembled WGS sequence"/>
</dbReference>
<gene>
    <name evidence="2" type="ORF">DD238_005002</name>
</gene>
<evidence type="ECO:0000256" key="1">
    <source>
        <dbReference type="SAM" id="MobiDB-lite"/>
    </source>
</evidence>
<feature type="compositionally biased region" description="Basic residues" evidence="1">
    <location>
        <begin position="83"/>
        <end position="96"/>
    </location>
</feature>
<feature type="region of interest" description="Disordered" evidence="1">
    <location>
        <begin position="69"/>
        <end position="96"/>
    </location>
</feature>
<dbReference type="AlphaFoldDB" id="A0A3M6VBP1"/>
<name>A0A3M6VBP1_9STRA</name>
<accession>A0A3M6VBP1</accession>
<organism evidence="2 3">
    <name type="scientific">Peronospora effusa</name>
    <dbReference type="NCBI Taxonomy" id="542832"/>
    <lineage>
        <taxon>Eukaryota</taxon>
        <taxon>Sar</taxon>
        <taxon>Stramenopiles</taxon>
        <taxon>Oomycota</taxon>
        <taxon>Peronosporomycetes</taxon>
        <taxon>Peronosporales</taxon>
        <taxon>Peronosporaceae</taxon>
        <taxon>Peronospora</taxon>
    </lineage>
</organism>
<protein>
    <submittedName>
        <fullName evidence="2">Uncharacterized protein</fullName>
    </submittedName>
</protein>
<proteinExistence type="predicted"/>
<keyword evidence="3" id="KW-1185">Reference proteome</keyword>
<evidence type="ECO:0000313" key="3">
    <source>
        <dbReference type="Proteomes" id="UP000282087"/>
    </source>
</evidence>
<evidence type="ECO:0000313" key="2">
    <source>
        <dbReference type="EMBL" id="RMX64029.1"/>
    </source>
</evidence>
<sequence length="96" mass="10737">MTQDVQHTAAKNVEDAEHIVGLGDGNRECGKIDLLENTTAAHVMCPVRSGRMSGRKVSQATAQWRSLRRDVWRSPPLGSHERREHRKSGASTLIRH</sequence>